<dbReference type="Proteomes" id="UP001153636">
    <property type="component" value="Chromosome 14"/>
</dbReference>
<feature type="domain" description="CID" evidence="7">
    <location>
        <begin position="439"/>
        <end position="583"/>
    </location>
</feature>
<feature type="domain" description="SURP motif" evidence="6">
    <location>
        <begin position="336"/>
        <end position="379"/>
    </location>
</feature>
<feature type="coiled-coil region" evidence="3">
    <location>
        <begin position="21"/>
        <end position="48"/>
    </location>
</feature>
<dbReference type="PROSITE" id="PS50102">
    <property type="entry name" value="RRM"/>
    <property type="match status" value="1"/>
</dbReference>
<dbReference type="GO" id="GO:0005634">
    <property type="term" value="C:nucleus"/>
    <property type="evidence" value="ECO:0007669"/>
    <property type="project" value="TreeGrafter"/>
</dbReference>
<dbReference type="Pfam" id="PF00076">
    <property type="entry name" value="RRM_1"/>
    <property type="match status" value="1"/>
</dbReference>
<dbReference type="SUPFAM" id="SSF109905">
    <property type="entry name" value="Surp module (SWAP domain)"/>
    <property type="match status" value="1"/>
</dbReference>
<evidence type="ECO:0000256" key="3">
    <source>
        <dbReference type="SAM" id="Coils"/>
    </source>
</evidence>
<dbReference type="InterPro" id="IPR051485">
    <property type="entry name" value="SR-CTD_assoc_factor"/>
</dbReference>
<dbReference type="SUPFAM" id="SSF54928">
    <property type="entry name" value="RNA-binding domain, RBD"/>
    <property type="match status" value="1"/>
</dbReference>
<dbReference type="Pfam" id="PF04818">
    <property type="entry name" value="CID"/>
    <property type="match status" value="1"/>
</dbReference>
<dbReference type="InterPro" id="IPR013170">
    <property type="entry name" value="mRNA_splic_Cwf21_dom"/>
</dbReference>
<dbReference type="GO" id="GO:0003723">
    <property type="term" value="F:RNA binding"/>
    <property type="evidence" value="ECO:0007669"/>
    <property type="project" value="UniProtKB-UniRule"/>
</dbReference>
<dbReference type="Gene3D" id="1.25.40.90">
    <property type="match status" value="1"/>
</dbReference>
<name>A0A9P0CS65_9CUCU</name>
<dbReference type="InterPro" id="IPR008942">
    <property type="entry name" value="ENTH_VHS"/>
</dbReference>
<evidence type="ECO:0000313" key="9">
    <source>
        <dbReference type="Proteomes" id="UP001153636"/>
    </source>
</evidence>
<dbReference type="EMBL" id="OV651826">
    <property type="protein sequence ID" value="CAH1103226.1"/>
    <property type="molecule type" value="Genomic_DNA"/>
</dbReference>
<evidence type="ECO:0000259" key="5">
    <source>
        <dbReference type="PROSITE" id="PS50102"/>
    </source>
</evidence>
<dbReference type="PANTHER" id="PTHR23140">
    <property type="entry name" value="RNA PROCESSING PROTEIN LD23810P"/>
    <property type="match status" value="1"/>
</dbReference>
<feature type="compositionally biased region" description="Basic and acidic residues" evidence="4">
    <location>
        <begin position="759"/>
        <end position="789"/>
    </location>
</feature>
<gene>
    <name evidence="8" type="ORF">PSYICH_LOCUS4391</name>
</gene>
<organism evidence="8 9">
    <name type="scientific">Psylliodes chrysocephalus</name>
    <dbReference type="NCBI Taxonomy" id="3402493"/>
    <lineage>
        <taxon>Eukaryota</taxon>
        <taxon>Metazoa</taxon>
        <taxon>Ecdysozoa</taxon>
        <taxon>Arthropoda</taxon>
        <taxon>Hexapoda</taxon>
        <taxon>Insecta</taxon>
        <taxon>Pterygota</taxon>
        <taxon>Neoptera</taxon>
        <taxon>Endopterygota</taxon>
        <taxon>Coleoptera</taxon>
        <taxon>Polyphaga</taxon>
        <taxon>Cucujiformia</taxon>
        <taxon>Chrysomeloidea</taxon>
        <taxon>Chrysomelidae</taxon>
        <taxon>Galerucinae</taxon>
        <taxon>Alticini</taxon>
        <taxon>Psylliodes</taxon>
    </lineage>
</organism>
<evidence type="ECO:0000259" key="6">
    <source>
        <dbReference type="PROSITE" id="PS50128"/>
    </source>
</evidence>
<evidence type="ECO:0000256" key="2">
    <source>
        <dbReference type="PROSITE-ProRule" id="PRU00176"/>
    </source>
</evidence>
<keyword evidence="9" id="KW-1185">Reference proteome</keyword>
<dbReference type="InterPro" id="IPR006569">
    <property type="entry name" value="CID_dom"/>
</dbReference>
<dbReference type="CDD" id="cd21370">
    <property type="entry name" value="cwf21_SR140"/>
    <property type="match status" value="1"/>
</dbReference>
<dbReference type="PANTHER" id="PTHR23140:SF0">
    <property type="entry name" value="U2 SNRNP-ASSOCIATED SURP MOTIF-CONTAINING PROTEIN"/>
    <property type="match status" value="1"/>
</dbReference>
<dbReference type="InterPro" id="IPR000061">
    <property type="entry name" value="Surp"/>
</dbReference>
<dbReference type="SMART" id="SM01115">
    <property type="entry name" value="cwf21"/>
    <property type="match status" value="1"/>
</dbReference>
<dbReference type="GO" id="GO:0006396">
    <property type="term" value="P:RNA processing"/>
    <property type="evidence" value="ECO:0007669"/>
    <property type="project" value="InterPro"/>
</dbReference>
<dbReference type="AlphaFoldDB" id="A0A9P0CS65"/>
<dbReference type="CDD" id="cd12223">
    <property type="entry name" value="RRM_SR140"/>
    <property type="match status" value="1"/>
</dbReference>
<feature type="region of interest" description="Disordered" evidence="4">
    <location>
        <begin position="114"/>
        <end position="136"/>
    </location>
</feature>
<dbReference type="InterPro" id="IPR035967">
    <property type="entry name" value="SWAP/Surp_sf"/>
</dbReference>
<feature type="compositionally biased region" description="Polar residues" evidence="4">
    <location>
        <begin position="736"/>
        <end position="748"/>
    </location>
</feature>
<dbReference type="InterPro" id="IPR000504">
    <property type="entry name" value="RRM_dom"/>
</dbReference>
<evidence type="ECO:0000259" key="7">
    <source>
        <dbReference type="PROSITE" id="PS51391"/>
    </source>
</evidence>
<dbReference type="OrthoDB" id="377209at2759"/>
<dbReference type="PROSITE" id="PS50128">
    <property type="entry name" value="SURP"/>
    <property type="match status" value="1"/>
</dbReference>
<reference evidence="8" key="1">
    <citation type="submission" date="2022-01" db="EMBL/GenBank/DDBJ databases">
        <authorList>
            <person name="King R."/>
        </authorList>
    </citation>
    <scope>NUCLEOTIDE SEQUENCE</scope>
</reference>
<evidence type="ECO:0000313" key="8">
    <source>
        <dbReference type="EMBL" id="CAH1103226.1"/>
    </source>
</evidence>
<keyword evidence="1 2" id="KW-0694">RNA-binding</keyword>
<sequence>MADKLKNIPEQKLKAFSIGTMGKRNLSKRELEEQRKREEEEAAAHVFQEFVETFQEAPINGSSKVWVKAGTYDAGARREDTKDKGKLYKPTSRITPAQEQMSSAERAQAYAKLLSNDRKPERLGKKKPSQKSNLESFMEELRQIQEEREERQKYKGAVRTPIENELDMLMRSGDIGSFDNGDPNTTNLYLGNLNPKITEQQLMELFGRYGPLASIKIMWPRSDEEKARGRNCGFVAYMARKDGERALKNLNGKDIHGYEMKLGWGKAVIIPPHPIYIPPVLLEIAQPPPPSGLPFNAQPAAKDKEVLPKSQEELNEILSRAVVKVVIPTDRNLLMLIHRMVEFVVREGPMFEAMIMNREINNPQFRFLFENQSPAHTYYRWKVYSILHGDSQKEWGPKEFKMFKNGSIWKPPIMNCYTTGMPDELVREDEAKENSKGSLSNSQRDRLEDLIRQLTPEKSKIGEVMVFCIEHSEAADEIVDCIAESLANENTALTKKIARLYLISDILHNCQVKVTKASFFRKAFENRLLDIFKYVKESYDKLEGRLQADGLKVRILRTLKAWEDTIYPKDFMNKLNNTFLGLPDIVEETVSTKDAAEDIDGNPLDTLDSDDDTPMDGAALLKATMMQYESAGSGDELDIDGKEIKDDLPRKDSGLTGFIASKWETVDPEQVEAQAMTTSKWDMLENSQDASRESSSNENQDYSDYSDVRNMTEEKRQQLREIEVKAVQYQDELESGQRQLKSGWTLPQQVEHYRRKLLRKSEKVKKEKEKTPKSERHKRDFEKSERRTAGDSSDDEAYYKELTSRKSKKHARSSSSGSTSRHRSKSRSPSRKKSSRALSPPSPPRIRRHSPGSSRSSRKNKDSLSPTGSNGKYSPKRHRVSSPSPPPPPSRSSKHSRRSTSPIRSRHASPPSIRSKYHSPEPSSRKHRHKHKH</sequence>
<dbReference type="PROSITE" id="PS51391">
    <property type="entry name" value="CID"/>
    <property type="match status" value="1"/>
</dbReference>
<evidence type="ECO:0000256" key="4">
    <source>
        <dbReference type="SAM" id="MobiDB-lite"/>
    </source>
</evidence>
<dbReference type="SMART" id="SM00582">
    <property type="entry name" value="RPR"/>
    <property type="match status" value="1"/>
</dbReference>
<dbReference type="InterPro" id="IPR035979">
    <property type="entry name" value="RBD_domain_sf"/>
</dbReference>
<feature type="compositionally biased region" description="Polar residues" evidence="4">
    <location>
        <begin position="685"/>
        <end position="703"/>
    </location>
</feature>
<feature type="domain" description="RRM" evidence="5">
    <location>
        <begin position="186"/>
        <end position="267"/>
    </location>
</feature>
<dbReference type="InterPro" id="IPR047488">
    <property type="entry name" value="SR140_cwf21"/>
</dbReference>
<feature type="region of interest" description="Disordered" evidence="4">
    <location>
        <begin position="685"/>
        <end position="709"/>
    </location>
</feature>
<accession>A0A9P0CS65</accession>
<evidence type="ECO:0008006" key="10">
    <source>
        <dbReference type="Google" id="ProtNLM"/>
    </source>
</evidence>
<protein>
    <recommendedName>
        <fullName evidence="10">U2 snRNP-associated SURP motif-containing protein</fullName>
    </recommendedName>
</protein>
<dbReference type="InterPro" id="IPR012677">
    <property type="entry name" value="Nucleotide-bd_a/b_plait_sf"/>
</dbReference>
<evidence type="ECO:0000256" key="1">
    <source>
        <dbReference type="ARBA" id="ARBA00022884"/>
    </source>
</evidence>
<dbReference type="Gene3D" id="3.30.70.330">
    <property type="match status" value="1"/>
</dbReference>
<feature type="compositionally biased region" description="Polar residues" evidence="4">
    <location>
        <begin position="863"/>
        <end position="872"/>
    </location>
</feature>
<feature type="region of interest" description="Disordered" evidence="4">
    <location>
        <begin position="734"/>
        <end position="933"/>
    </location>
</feature>
<dbReference type="Pfam" id="PF08312">
    <property type="entry name" value="cwf21"/>
    <property type="match status" value="1"/>
</dbReference>
<dbReference type="SUPFAM" id="SSF48464">
    <property type="entry name" value="ENTH/VHS domain"/>
    <property type="match status" value="1"/>
</dbReference>
<dbReference type="Gene3D" id="1.10.10.790">
    <property type="entry name" value="Surp module"/>
    <property type="match status" value="1"/>
</dbReference>
<dbReference type="SMART" id="SM00360">
    <property type="entry name" value="RRM"/>
    <property type="match status" value="1"/>
</dbReference>
<dbReference type="Pfam" id="PF01805">
    <property type="entry name" value="Surp"/>
    <property type="match status" value="1"/>
</dbReference>
<dbReference type="SMART" id="SM00648">
    <property type="entry name" value="SWAP"/>
    <property type="match status" value="1"/>
</dbReference>
<dbReference type="InterPro" id="IPR035009">
    <property type="entry name" value="SR140_RRM"/>
</dbReference>
<dbReference type="Gene3D" id="6.10.140.420">
    <property type="match status" value="1"/>
</dbReference>
<keyword evidence="3" id="KW-0175">Coiled coil</keyword>
<feature type="compositionally biased region" description="Basic residues" evidence="4">
    <location>
        <begin position="820"/>
        <end position="835"/>
    </location>
</feature>
<proteinExistence type="predicted"/>